<dbReference type="InterPro" id="IPR000182">
    <property type="entry name" value="GNAT_dom"/>
</dbReference>
<dbReference type="Proteomes" id="UP000799423">
    <property type="component" value="Unassembled WGS sequence"/>
</dbReference>
<evidence type="ECO:0000313" key="3">
    <source>
        <dbReference type="Proteomes" id="UP000799423"/>
    </source>
</evidence>
<dbReference type="CDD" id="cd04301">
    <property type="entry name" value="NAT_SF"/>
    <property type="match status" value="1"/>
</dbReference>
<dbReference type="EMBL" id="MU006294">
    <property type="protein sequence ID" value="KAF2853876.1"/>
    <property type="molecule type" value="Genomic_DNA"/>
</dbReference>
<dbReference type="Pfam" id="PF00583">
    <property type="entry name" value="Acetyltransf_1"/>
    <property type="match status" value="1"/>
</dbReference>
<evidence type="ECO:0000313" key="2">
    <source>
        <dbReference type="EMBL" id="KAF2853876.1"/>
    </source>
</evidence>
<dbReference type="PROSITE" id="PS51186">
    <property type="entry name" value="GNAT"/>
    <property type="match status" value="1"/>
</dbReference>
<evidence type="ECO:0000259" key="1">
    <source>
        <dbReference type="PROSITE" id="PS51186"/>
    </source>
</evidence>
<sequence length="231" mass="25753">MPTQNPLQISLLAPHEAETYTQIRHRVFTPTINQLLYPLAPASPSTLSAVTSTIRTAILSNSILYLKCTDTSTIPTTIIAGARWRHIAPKDPTAHQRTWAEVDAELTVPEPYAESDPALLTHFYEMSNANKREIMGQREYWVLDTLVTLPEHERRGAGGMLVAWGCERADERGVECYVEASVVGKPLYARFGFEVVREMKVEMGRFGRGEDLVLVIMVRPAKGSRTVGSDV</sequence>
<dbReference type="GO" id="GO:0016747">
    <property type="term" value="F:acyltransferase activity, transferring groups other than amino-acyl groups"/>
    <property type="evidence" value="ECO:0007669"/>
    <property type="project" value="InterPro"/>
</dbReference>
<feature type="domain" description="N-acetyltransferase" evidence="1">
    <location>
        <begin position="82"/>
        <end position="222"/>
    </location>
</feature>
<accession>A0A6A7BEF6</accession>
<name>A0A6A7BEF6_9PLEO</name>
<dbReference type="Gene3D" id="3.40.630.30">
    <property type="match status" value="1"/>
</dbReference>
<dbReference type="PANTHER" id="PTHR42791:SF14">
    <property type="entry name" value="N-ACETYLTRANSFERASE DOMAIN-CONTAINING PROTEIN"/>
    <property type="match status" value="1"/>
</dbReference>
<protein>
    <recommendedName>
        <fullName evidence="1">N-acetyltransferase domain-containing protein</fullName>
    </recommendedName>
</protein>
<dbReference type="AlphaFoldDB" id="A0A6A7BEF6"/>
<dbReference type="PANTHER" id="PTHR42791">
    <property type="entry name" value="GNAT FAMILY ACETYLTRANSFERASE"/>
    <property type="match status" value="1"/>
</dbReference>
<organism evidence="2 3">
    <name type="scientific">Plenodomus tracheiphilus IPT5</name>
    <dbReference type="NCBI Taxonomy" id="1408161"/>
    <lineage>
        <taxon>Eukaryota</taxon>
        <taxon>Fungi</taxon>
        <taxon>Dikarya</taxon>
        <taxon>Ascomycota</taxon>
        <taxon>Pezizomycotina</taxon>
        <taxon>Dothideomycetes</taxon>
        <taxon>Pleosporomycetidae</taxon>
        <taxon>Pleosporales</taxon>
        <taxon>Pleosporineae</taxon>
        <taxon>Leptosphaeriaceae</taxon>
        <taxon>Plenodomus</taxon>
    </lineage>
</organism>
<proteinExistence type="predicted"/>
<keyword evidence="3" id="KW-1185">Reference proteome</keyword>
<reference evidence="2" key="1">
    <citation type="submission" date="2020-01" db="EMBL/GenBank/DDBJ databases">
        <authorList>
            <consortium name="DOE Joint Genome Institute"/>
            <person name="Haridas S."/>
            <person name="Albert R."/>
            <person name="Binder M."/>
            <person name="Bloem J."/>
            <person name="Labutti K."/>
            <person name="Salamov A."/>
            <person name="Andreopoulos B."/>
            <person name="Baker S.E."/>
            <person name="Barry K."/>
            <person name="Bills G."/>
            <person name="Bluhm B.H."/>
            <person name="Cannon C."/>
            <person name="Castanera R."/>
            <person name="Culley D.E."/>
            <person name="Daum C."/>
            <person name="Ezra D."/>
            <person name="Gonzalez J.B."/>
            <person name="Henrissat B."/>
            <person name="Kuo A."/>
            <person name="Liang C."/>
            <person name="Lipzen A."/>
            <person name="Lutzoni F."/>
            <person name="Magnuson J."/>
            <person name="Mondo S."/>
            <person name="Nolan M."/>
            <person name="Ohm R."/>
            <person name="Pangilinan J."/>
            <person name="Park H.-J."/>
            <person name="Ramirez L."/>
            <person name="Alfaro M."/>
            <person name="Sun H."/>
            <person name="Tritt A."/>
            <person name="Yoshinaga Y."/>
            <person name="Zwiers L.-H."/>
            <person name="Turgeon B.G."/>
            <person name="Goodwin S.B."/>
            <person name="Spatafora J.W."/>
            <person name="Crous P.W."/>
            <person name="Grigoriev I.V."/>
        </authorList>
    </citation>
    <scope>NUCLEOTIDE SEQUENCE</scope>
    <source>
        <strain evidence="2">IPT5</strain>
    </source>
</reference>
<dbReference type="OrthoDB" id="2115692at2759"/>
<dbReference type="InterPro" id="IPR052523">
    <property type="entry name" value="Trichothecene_AcTrans"/>
</dbReference>
<dbReference type="InterPro" id="IPR016181">
    <property type="entry name" value="Acyl_CoA_acyltransferase"/>
</dbReference>
<dbReference type="SUPFAM" id="SSF55729">
    <property type="entry name" value="Acyl-CoA N-acyltransferases (Nat)"/>
    <property type="match status" value="1"/>
</dbReference>
<gene>
    <name evidence="2" type="ORF">T440DRAFT_515360</name>
</gene>